<dbReference type="Gene3D" id="1.25.40.20">
    <property type="entry name" value="Ankyrin repeat-containing domain"/>
    <property type="match status" value="1"/>
</dbReference>
<dbReference type="PROSITE" id="PS50088">
    <property type="entry name" value="ANK_REPEAT"/>
    <property type="match status" value="3"/>
</dbReference>
<dbReference type="RefSeq" id="WP_238342765.1">
    <property type="nucleotide sequence ID" value="NZ_CP051461.1"/>
</dbReference>
<dbReference type="AlphaFoldDB" id="A0A6H2H9W2"/>
<dbReference type="InterPro" id="IPR002110">
    <property type="entry name" value="Ankyrin_rpt"/>
</dbReference>
<dbReference type="PROSITE" id="PS50297">
    <property type="entry name" value="ANK_REP_REGION"/>
    <property type="match status" value="3"/>
</dbReference>
<keyword evidence="6" id="KW-1185">Reference proteome</keyword>
<feature type="repeat" description="ANK" evidence="3">
    <location>
        <begin position="160"/>
        <end position="192"/>
    </location>
</feature>
<dbReference type="InterPro" id="IPR036770">
    <property type="entry name" value="Ankyrin_rpt-contain_sf"/>
</dbReference>
<evidence type="ECO:0000256" key="4">
    <source>
        <dbReference type="SAM" id="Phobius"/>
    </source>
</evidence>
<feature type="repeat" description="ANK" evidence="3">
    <location>
        <begin position="127"/>
        <end position="159"/>
    </location>
</feature>
<evidence type="ECO:0000256" key="3">
    <source>
        <dbReference type="PROSITE-ProRule" id="PRU00023"/>
    </source>
</evidence>
<evidence type="ECO:0000313" key="5">
    <source>
        <dbReference type="EMBL" id="QJC56384.1"/>
    </source>
</evidence>
<evidence type="ECO:0000313" key="6">
    <source>
        <dbReference type="Proteomes" id="UP000502041"/>
    </source>
</evidence>
<keyword evidence="4" id="KW-0472">Membrane</keyword>
<keyword evidence="4" id="KW-0812">Transmembrane</keyword>
<feature type="repeat" description="ANK" evidence="3">
    <location>
        <begin position="97"/>
        <end position="129"/>
    </location>
</feature>
<dbReference type="Proteomes" id="UP000502041">
    <property type="component" value="Chromosome"/>
</dbReference>
<dbReference type="PANTHER" id="PTHR24171">
    <property type="entry name" value="ANKYRIN REPEAT DOMAIN-CONTAINING PROTEIN 39-RELATED"/>
    <property type="match status" value="1"/>
</dbReference>
<evidence type="ECO:0000256" key="1">
    <source>
        <dbReference type="ARBA" id="ARBA00022737"/>
    </source>
</evidence>
<reference evidence="5 6" key="1">
    <citation type="submission" date="2020-04" db="EMBL/GenBank/DDBJ databases">
        <title>Complete genome of a Psychrophilic, Marine, Gas Vacuolate Bacterium Polaromonas vacuolata KCTC 22033T.</title>
        <authorList>
            <person name="Hwang K."/>
            <person name="Kim K.M."/>
        </authorList>
    </citation>
    <scope>NUCLEOTIDE SEQUENCE [LARGE SCALE GENOMIC DNA]</scope>
    <source>
        <strain evidence="5 6">KCTC 22033</strain>
    </source>
</reference>
<gene>
    <name evidence="5" type="ORF">HC248_01689</name>
</gene>
<keyword evidence="2 3" id="KW-0040">ANK repeat</keyword>
<organism evidence="5 6">
    <name type="scientific">Polaromonas vacuolata</name>
    <dbReference type="NCBI Taxonomy" id="37448"/>
    <lineage>
        <taxon>Bacteria</taxon>
        <taxon>Pseudomonadati</taxon>
        <taxon>Pseudomonadota</taxon>
        <taxon>Betaproteobacteria</taxon>
        <taxon>Burkholderiales</taxon>
        <taxon>Comamonadaceae</taxon>
        <taxon>Polaromonas</taxon>
    </lineage>
</organism>
<dbReference type="PRINTS" id="PR01415">
    <property type="entry name" value="ANKYRIN"/>
</dbReference>
<dbReference type="Pfam" id="PF12796">
    <property type="entry name" value="Ank_2"/>
    <property type="match status" value="1"/>
</dbReference>
<feature type="transmembrane region" description="Helical" evidence="4">
    <location>
        <begin position="12"/>
        <end position="32"/>
    </location>
</feature>
<accession>A0A6H2H9W2</accession>
<keyword evidence="4" id="KW-1133">Transmembrane helix</keyword>
<proteinExistence type="predicted"/>
<dbReference type="KEGG" id="pvac:HC248_01689"/>
<evidence type="ECO:0000256" key="2">
    <source>
        <dbReference type="ARBA" id="ARBA00023043"/>
    </source>
</evidence>
<name>A0A6H2H9W2_9BURK</name>
<dbReference type="EMBL" id="CP051461">
    <property type="protein sequence ID" value="QJC56384.1"/>
    <property type="molecule type" value="Genomic_DNA"/>
</dbReference>
<dbReference type="SMART" id="SM00248">
    <property type="entry name" value="ANK"/>
    <property type="match status" value="5"/>
</dbReference>
<protein>
    <submittedName>
        <fullName evidence="5">Uncharacterized protein</fullName>
    </submittedName>
</protein>
<dbReference type="SUPFAM" id="SSF48403">
    <property type="entry name" value="Ankyrin repeat"/>
    <property type="match status" value="1"/>
</dbReference>
<sequence length="229" mass="24901">MKINLTKHMKIIVKTIVSYAFLISFSVHAGFYEDFFKAVKYDDVQRIENLLQLGFDPNTPDPLGQLPIVIALREPSLKVAAVLINSAQIKLNLLNSAGESALMIASLTGDLKLVRIMVAKDADINKTGWTALHYAASKGHLDVISFLLENHAYIDAASPNGTTPLMMASRYGSIESVKLLLDQGADASLKNMQGLTALQFAQTGVRPDAISLLSALKKQTDFVKPAGSW</sequence>
<keyword evidence="1" id="KW-0677">Repeat</keyword>